<organism evidence="2 3">
    <name type="scientific">Adineta ricciae</name>
    <name type="common">Rotifer</name>
    <dbReference type="NCBI Taxonomy" id="249248"/>
    <lineage>
        <taxon>Eukaryota</taxon>
        <taxon>Metazoa</taxon>
        <taxon>Spiralia</taxon>
        <taxon>Gnathifera</taxon>
        <taxon>Rotifera</taxon>
        <taxon>Eurotatoria</taxon>
        <taxon>Bdelloidea</taxon>
        <taxon>Adinetida</taxon>
        <taxon>Adinetidae</taxon>
        <taxon>Adineta</taxon>
    </lineage>
</organism>
<proteinExistence type="predicted"/>
<protein>
    <recommendedName>
        <fullName evidence="1">Methyltransferase domain-containing protein</fullName>
    </recommendedName>
</protein>
<comment type="caution">
    <text evidence="2">The sequence shown here is derived from an EMBL/GenBank/DDBJ whole genome shotgun (WGS) entry which is preliminary data.</text>
</comment>
<dbReference type="CDD" id="cd02440">
    <property type="entry name" value="AdoMet_MTases"/>
    <property type="match status" value="1"/>
</dbReference>
<sequence>MNYDDAKNSISQLQHFFTGIKYQIIDNIIHHPQGTIRNAWEIYIIHTTIYHDFCHATFGRYIHYIPTTVDDKGQLCVYNKLKNFGINNLNETVWLLASEHHSSLTTWDNYYKDSKSVLTFNLHANRFLKAFIEKYNPPSDYFKVLDIAMGRGRNSIWLARKGYQVVGFDASIEGIQIVKYQAERFNLTNLQSYVASIEEFSFGLEQWDLVVCMYFPLINQTSYLRRIEQSLKNEGLLIVEGFHWDSLSGEHRIPTGVTYRTNAIPSLFPNLTTIVNEEPVDYSDFGNEMTKLVRYVGQKHHFSVSRVN</sequence>
<gene>
    <name evidence="2" type="ORF">XAT740_LOCUS29830</name>
</gene>
<dbReference type="InterPro" id="IPR041698">
    <property type="entry name" value="Methyltransf_25"/>
</dbReference>
<evidence type="ECO:0000259" key="1">
    <source>
        <dbReference type="Pfam" id="PF13649"/>
    </source>
</evidence>
<dbReference type="InterPro" id="IPR029063">
    <property type="entry name" value="SAM-dependent_MTases_sf"/>
</dbReference>
<feature type="domain" description="Methyltransferase" evidence="1">
    <location>
        <begin position="144"/>
        <end position="235"/>
    </location>
</feature>
<evidence type="ECO:0000313" key="2">
    <source>
        <dbReference type="EMBL" id="CAF1319480.1"/>
    </source>
</evidence>
<name>A0A815ESV0_ADIRI</name>
<keyword evidence="3" id="KW-1185">Reference proteome</keyword>
<reference evidence="2" key="1">
    <citation type="submission" date="2021-02" db="EMBL/GenBank/DDBJ databases">
        <authorList>
            <person name="Nowell W R."/>
        </authorList>
    </citation>
    <scope>NUCLEOTIDE SEQUENCE</scope>
</reference>
<evidence type="ECO:0000313" key="3">
    <source>
        <dbReference type="Proteomes" id="UP000663828"/>
    </source>
</evidence>
<dbReference type="SUPFAM" id="SSF53335">
    <property type="entry name" value="S-adenosyl-L-methionine-dependent methyltransferases"/>
    <property type="match status" value="1"/>
</dbReference>
<dbReference type="AlphaFoldDB" id="A0A815ESV0"/>
<dbReference type="Pfam" id="PF13649">
    <property type="entry name" value="Methyltransf_25"/>
    <property type="match status" value="1"/>
</dbReference>
<dbReference type="EMBL" id="CAJNOR010002622">
    <property type="protein sequence ID" value="CAF1319480.1"/>
    <property type="molecule type" value="Genomic_DNA"/>
</dbReference>
<dbReference type="Gene3D" id="3.40.50.150">
    <property type="entry name" value="Vaccinia Virus protein VP39"/>
    <property type="match status" value="1"/>
</dbReference>
<accession>A0A815ESV0</accession>
<dbReference type="Proteomes" id="UP000663828">
    <property type="component" value="Unassembled WGS sequence"/>
</dbReference>